<evidence type="ECO:0000313" key="6">
    <source>
        <dbReference type="EMBL" id="QHN11006.1"/>
    </source>
</evidence>
<dbReference type="EMBL" id="CP043925">
    <property type="protein sequence ID" value="QHN09221.1"/>
    <property type="molecule type" value="Genomic_DNA"/>
</dbReference>
<dbReference type="Gene3D" id="3.30.420.10">
    <property type="entry name" value="Ribonuclease H-like superfamily/Ribonuclease H"/>
    <property type="match status" value="1"/>
</dbReference>
<dbReference type="RefSeq" id="WP_160229872.1">
    <property type="nucleotide sequence ID" value="NZ_CP043925.1"/>
</dbReference>
<dbReference type="KEGG" id="pcol:F1325_01540"/>
<evidence type="ECO:0000313" key="3">
    <source>
        <dbReference type="EMBL" id="QHN09221.1"/>
    </source>
</evidence>
<evidence type="ECO:0000313" key="5">
    <source>
        <dbReference type="EMBL" id="QHN10902.1"/>
    </source>
</evidence>
<dbReference type="KEGG" id="pcol:F1325_17255"/>
<sequence>MKPITKRTQRDYSLAFKLQLVDQVEKGEITYKQAQDRYGIQGCSTVLVWLRKHGRLDWSNGTPDTFYRGSAMTQSSEQQTPEQRIKILEKELEEARLKSDFFEAVVKVMDRDFGGSFVKKAQSRVIKEKTVKNLTVTIACRFMQISRQAYYKRLDRTEERKKADSAIIDAVKSERVLQPRLGGRKLHFILKQKQMVIGRDRLFSLLKEHQLLVPNKRAYHRTTLSHHRFYRHPNLIKSGFIPTQPEQLWVADITYLSTHEGDTYLSLITDAYSRKIVGYHLDNNMKTSSVKKSLVQALKKRTSTTSLIHHSDRGIQYCSSEYQEIHKEHNIQCSMTDGYDCYQNALAERINGILKMEYLLIKPSNLEQARKLVEESIQLYNEKRPHLSLNYKTPDEVHRAFYA</sequence>
<dbReference type="EMBL" id="CP043925">
    <property type="protein sequence ID" value="QHN12135.1"/>
    <property type="molecule type" value="Genomic_DNA"/>
</dbReference>
<dbReference type="SUPFAM" id="SSF46689">
    <property type="entry name" value="Homeodomain-like"/>
    <property type="match status" value="1"/>
</dbReference>
<dbReference type="KEGG" id="pcol:F1325_10670"/>
<evidence type="ECO:0000313" key="8">
    <source>
        <dbReference type="EMBL" id="QHN12086.1"/>
    </source>
</evidence>
<dbReference type="NCBIfam" id="NF033516">
    <property type="entry name" value="transpos_IS3"/>
    <property type="match status" value="1"/>
</dbReference>
<dbReference type="InterPro" id="IPR001584">
    <property type="entry name" value="Integrase_cat-core"/>
</dbReference>
<protein>
    <submittedName>
        <fullName evidence="2">IS3 family transposase</fullName>
    </submittedName>
</protein>
<evidence type="ECO:0000259" key="1">
    <source>
        <dbReference type="PROSITE" id="PS50994"/>
    </source>
</evidence>
<evidence type="ECO:0000313" key="4">
    <source>
        <dbReference type="EMBL" id="QHN09344.1"/>
    </source>
</evidence>
<proteinExistence type="predicted"/>
<organism evidence="2 10">
    <name type="scientific">Proteus columbae</name>
    <dbReference type="NCBI Taxonomy" id="1987580"/>
    <lineage>
        <taxon>Bacteria</taxon>
        <taxon>Pseudomonadati</taxon>
        <taxon>Pseudomonadota</taxon>
        <taxon>Gammaproteobacteria</taxon>
        <taxon>Enterobacterales</taxon>
        <taxon>Morganellaceae</taxon>
        <taxon>Proteus</taxon>
    </lineage>
</organism>
<dbReference type="KEGG" id="pcol:F1325_17540"/>
<dbReference type="PROSITE" id="PS50994">
    <property type="entry name" value="INTEGRASE"/>
    <property type="match status" value="1"/>
</dbReference>
<dbReference type="SUPFAM" id="SSF53098">
    <property type="entry name" value="Ribonuclease H-like"/>
    <property type="match status" value="1"/>
</dbReference>
<dbReference type="EMBL" id="CP043925">
    <property type="protein sequence ID" value="QHN09032.1"/>
    <property type="molecule type" value="Genomic_DNA"/>
</dbReference>
<reference evidence="2 10" key="1">
    <citation type="submission" date="2019-09" db="EMBL/GenBank/DDBJ databases">
        <title>Emergence of a chromosome-mediated tetracycline resistance gene in Proteus strain.</title>
        <authorList>
            <person name="He D."/>
            <person name="Wang L."/>
        </authorList>
    </citation>
    <scope>NUCLEOTIDE SEQUENCE [LARGE SCALE GENOMIC DNA]</scope>
    <source>
        <strain evidence="2 10">T60</strain>
    </source>
</reference>
<dbReference type="Proteomes" id="UP000464700">
    <property type="component" value="Chromosome"/>
</dbReference>
<dbReference type="PANTHER" id="PTHR46889">
    <property type="entry name" value="TRANSPOSASE INSF FOR INSERTION SEQUENCE IS3B-RELATED"/>
    <property type="match status" value="1"/>
</dbReference>
<dbReference type="EMBL" id="CP043925">
    <property type="protein sequence ID" value="QHN09344.1"/>
    <property type="molecule type" value="Genomic_DNA"/>
</dbReference>
<name>A0A6I7D531_9GAMM</name>
<dbReference type="EMBL" id="CP043925">
    <property type="protein sequence ID" value="QHN11353.1"/>
    <property type="molecule type" value="Genomic_DNA"/>
</dbReference>
<dbReference type="InterPro" id="IPR050900">
    <property type="entry name" value="Transposase_IS3/IS150/IS904"/>
</dbReference>
<evidence type="ECO:0000313" key="2">
    <source>
        <dbReference type="EMBL" id="QHN09032.1"/>
    </source>
</evidence>
<dbReference type="PANTHER" id="PTHR46889:SF5">
    <property type="entry name" value="INTEGRASE PROTEIN"/>
    <property type="match status" value="1"/>
</dbReference>
<dbReference type="InterPro" id="IPR009057">
    <property type="entry name" value="Homeodomain-like_sf"/>
</dbReference>
<feature type="domain" description="Integrase catalytic" evidence="1">
    <location>
        <begin position="241"/>
        <end position="402"/>
    </location>
</feature>
<dbReference type="EMBL" id="CP043925">
    <property type="protein sequence ID" value="QHN11006.1"/>
    <property type="molecule type" value="Genomic_DNA"/>
</dbReference>
<evidence type="ECO:0000313" key="9">
    <source>
        <dbReference type="EMBL" id="QHN12135.1"/>
    </source>
</evidence>
<dbReference type="GO" id="GO:0015074">
    <property type="term" value="P:DNA integration"/>
    <property type="evidence" value="ECO:0007669"/>
    <property type="project" value="InterPro"/>
</dbReference>
<dbReference type="KEGG" id="pcol:F1325_11250"/>
<dbReference type="KEGG" id="pcol:F1325_13200"/>
<dbReference type="KEGG" id="pcol:F1325_00435"/>
<dbReference type="AlphaFoldDB" id="A0A6I7D531"/>
<dbReference type="Pfam" id="PF00665">
    <property type="entry name" value="rve"/>
    <property type="match status" value="1"/>
</dbReference>
<keyword evidence="10" id="KW-1185">Reference proteome</keyword>
<gene>
    <name evidence="2" type="ORF">F1325_00435</name>
    <name evidence="3" type="ORF">F1325_01540</name>
    <name evidence="4" type="ORF">F1325_02245</name>
    <name evidence="5" type="ORF">F1325_10670</name>
    <name evidence="6" type="ORF">F1325_11250</name>
    <name evidence="7" type="ORF">F1325_13200</name>
    <name evidence="8" type="ORF">F1325_17255</name>
    <name evidence="9" type="ORF">F1325_17540</name>
</gene>
<dbReference type="GO" id="GO:0003676">
    <property type="term" value="F:nucleic acid binding"/>
    <property type="evidence" value="ECO:0007669"/>
    <property type="project" value="InterPro"/>
</dbReference>
<dbReference type="EMBL" id="CP043925">
    <property type="protein sequence ID" value="QHN10902.1"/>
    <property type="molecule type" value="Genomic_DNA"/>
</dbReference>
<accession>A0A6I7D531</accession>
<dbReference type="EMBL" id="CP043925">
    <property type="protein sequence ID" value="QHN12086.1"/>
    <property type="molecule type" value="Genomic_DNA"/>
</dbReference>
<dbReference type="InterPro" id="IPR036397">
    <property type="entry name" value="RNaseH_sf"/>
</dbReference>
<evidence type="ECO:0000313" key="7">
    <source>
        <dbReference type="EMBL" id="QHN11353.1"/>
    </source>
</evidence>
<dbReference type="KEGG" id="pcol:F1325_02245"/>
<evidence type="ECO:0000313" key="10">
    <source>
        <dbReference type="Proteomes" id="UP000464700"/>
    </source>
</evidence>
<dbReference type="InterPro" id="IPR012337">
    <property type="entry name" value="RNaseH-like_sf"/>
</dbReference>
<dbReference type="InterPro" id="IPR048020">
    <property type="entry name" value="Transpos_IS3"/>
</dbReference>